<sequence length="515" mass="57039">MRYGHLGPFYKIVNAVSRGCVGVVLYPDPEEFPDIKETDRVISNAKRVAGDPLTPGFASFSENSYRINFNDTIGHQLPPEIPVITASQKMVKPALSSLIDNSIENATTGELFPDPLSRNVSTDTTVTIEVNNDFPHENTFRTVCAYRGDLDPDKMVLVGTRHDEVGSGIVDPTSGQAVMREIMRLLTSHHDIYTPRRSIVFVTTDASHVDIASQEFIEENLREYGERVVAYVALTGTLSQGSYLSVKASKPVQNFMKEITSNLTEIEAVHHGINGSNYYRRYMANLAVPVIEMSFTDKLEANISGLDSLPLCCDHSVANTDEERIKLAAKVHLQTIMRLAGDPLLPYSIIETRYLFMRGIHMLSVNLEHLVGLELNDLLTTLVKLIAASTNLEIRLNNTASTEISDIGLRRINDALMGMSRSSILSHGVPMLDPRDKTKVIRNVNNRNLLIGSISSNDDEVLLFPGLEELIYAPVKSDEIMEALAIHVTEVMTAMGNIIDYAMRAMVDEASFTPV</sequence>
<protein>
    <submittedName>
        <fullName evidence="1">Uncharacterized protein</fullName>
    </submittedName>
</protein>
<comment type="caution">
    <text evidence="1">The sequence shown here is derived from an EMBL/GenBank/DDBJ whole genome shotgun (WGS) entry which is preliminary data.</text>
</comment>
<dbReference type="PANTHER" id="PTHR10404:SF32">
    <property type="entry name" value="INACTIVE N-ACETYLATED-ALPHA-LINKED ACIDIC DIPEPTIDASE-LIKE PROTEIN 2"/>
    <property type="match status" value="1"/>
</dbReference>
<dbReference type="InterPro" id="IPR039373">
    <property type="entry name" value="Peptidase_M28B"/>
</dbReference>
<gene>
    <name evidence="1" type="ORF">EB796_014828</name>
</gene>
<keyword evidence="2" id="KW-1185">Reference proteome</keyword>
<evidence type="ECO:0000313" key="2">
    <source>
        <dbReference type="Proteomes" id="UP000593567"/>
    </source>
</evidence>
<dbReference type="Proteomes" id="UP000593567">
    <property type="component" value="Unassembled WGS sequence"/>
</dbReference>
<dbReference type="AlphaFoldDB" id="A0A7J7JLF9"/>
<dbReference type="Gene3D" id="3.40.630.10">
    <property type="entry name" value="Zn peptidases"/>
    <property type="match status" value="1"/>
</dbReference>
<dbReference type="EMBL" id="VXIV02002195">
    <property type="protein sequence ID" value="KAF6026867.1"/>
    <property type="molecule type" value="Genomic_DNA"/>
</dbReference>
<accession>A0A7J7JLF9</accession>
<reference evidence="1" key="1">
    <citation type="submission" date="2020-06" db="EMBL/GenBank/DDBJ databases">
        <title>Draft genome of Bugula neritina, a colonial animal packing powerful symbionts and potential medicines.</title>
        <authorList>
            <person name="Rayko M."/>
        </authorList>
    </citation>
    <scope>NUCLEOTIDE SEQUENCE [LARGE SCALE GENOMIC DNA]</scope>
    <source>
        <strain evidence="1">Kwan_BN1</strain>
    </source>
</reference>
<dbReference type="Gene3D" id="3.50.30.30">
    <property type="match status" value="1"/>
</dbReference>
<dbReference type="InterPro" id="IPR046450">
    <property type="entry name" value="PA_dom_sf"/>
</dbReference>
<proteinExistence type="predicted"/>
<name>A0A7J7JLF9_BUGNE</name>
<dbReference type="OrthoDB" id="5841748at2759"/>
<organism evidence="1 2">
    <name type="scientific">Bugula neritina</name>
    <name type="common">Brown bryozoan</name>
    <name type="synonym">Sertularia neritina</name>
    <dbReference type="NCBI Taxonomy" id="10212"/>
    <lineage>
        <taxon>Eukaryota</taxon>
        <taxon>Metazoa</taxon>
        <taxon>Spiralia</taxon>
        <taxon>Lophotrochozoa</taxon>
        <taxon>Bryozoa</taxon>
        <taxon>Gymnolaemata</taxon>
        <taxon>Cheilostomatida</taxon>
        <taxon>Flustrina</taxon>
        <taxon>Buguloidea</taxon>
        <taxon>Bugulidae</taxon>
        <taxon>Bugula</taxon>
    </lineage>
</organism>
<dbReference type="SUPFAM" id="SSF52025">
    <property type="entry name" value="PA domain"/>
    <property type="match status" value="1"/>
</dbReference>
<dbReference type="PANTHER" id="PTHR10404">
    <property type="entry name" value="N-ACETYLATED-ALPHA-LINKED ACIDIC DIPEPTIDASE"/>
    <property type="match status" value="1"/>
</dbReference>
<dbReference type="SUPFAM" id="SSF53187">
    <property type="entry name" value="Zn-dependent exopeptidases"/>
    <property type="match status" value="1"/>
</dbReference>
<evidence type="ECO:0000313" key="1">
    <source>
        <dbReference type="EMBL" id="KAF6026867.1"/>
    </source>
</evidence>